<dbReference type="STRING" id="307972.A0A2G8KN84"/>
<gene>
    <name evidence="2" type="ORF">BSL78_13667</name>
</gene>
<dbReference type="EMBL" id="MRZV01000464">
    <property type="protein sequence ID" value="PIK49474.1"/>
    <property type="molecule type" value="Genomic_DNA"/>
</dbReference>
<evidence type="ECO:0000313" key="3">
    <source>
        <dbReference type="Proteomes" id="UP000230750"/>
    </source>
</evidence>
<dbReference type="GO" id="GO:0005783">
    <property type="term" value="C:endoplasmic reticulum"/>
    <property type="evidence" value="ECO:0007669"/>
    <property type="project" value="TreeGrafter"/>
</dbReference>
<feature type="domain" description="Endonuclease/exonuclease/phosphatase" evidence="1">
    <location>
        <begin position="189"/>
        <end position="465"/>
    </location>
</feature>
<dbReference type="Gene3D" id="3.60.10.10">
    <property type="entry name" value="Endonuclease/exonuclease/phosphatase"/>
    <property type="match status" value="1"/>
</dbReference>
<proteinExistence type="predicted"/>
<dbReference type="PANTHER" id="PTHR14859:SF16">
    <property type="entry name" value="ENDONUCLEASE_EXONUCLEASE_PHOSPHATASE DOMAIN-CONTAINING PROTEIN"/>
    <property type="match status" value="1"/>
</dbReference>
<sequence length="477" mass="54616">MGIPLQTFRGHTNLTELQYVEEKLKPVSLQHLQKFYVDTIPKNPTGDFVFPTVTNVQRTKLQCTSDNQTPLFYQEVSPSRSGDKFQKKKAIIGISFMLTLKWENTDDSIEHKFVVTLSRERIPYLYSHTFSLPSKQCHAASESNLRQEDCPTESSASLQGNCQSLDTSSSVPCQDEVPNKYTSSLVTVVTYNIWNFQTLGPEEMYYARIKRLGKLVSESQADVIAFQEVRFDFSKLINGPSQIDHLREYLPLYQFVFQPAMSFPKDFVGRIEEGLAIFSRYPIKSHDYILLSRISADDEDRHQRICLHAEIETPRIKNLHVFVTHLALSQTARERSVVEIWNFMEKYPGPALLMGDLNAEPHEKSIRKQPFLTFRFLMGEVEINGTRTEGLRDGWLLFHKEPRPNAPGKYQMNEEKDEGLTFSTLDGDLRKRIDYIFIREESGINTQSVGLLDDNGRQSVAASDHLGVKVVLNSENG</sequence>
<dbReference type="Proteomes" id="UP000230750">
    <property type="component" value="Unassembled WGS sequence"/>
</dbReference>
<dbReference type="PANTHER" id="PTHR14859">
    <property type="entry name" value="CALCOFLUOR WHITE HYPERSENSITIVE PROTEIN PRECURSOR"/>
    <property type="match status" value="1"/>
</dbReference>
<comment type="caution">
    <text evidence="2">The sequence shown here is derived from an EMBL/GenBank/DDBJ whole genome shotgun (WGS) entry which is preliminary data.</text>
</comment>
<organism evidence="2 3">
    <name type="scientific">Stichopus japonicus</name>
    <name type="common">Sea cucumber</name>
    <dbReference type="NCBI Taxonomy" id="307972"/>
    <lineage>
        <taxon>Eukaryota</taxon>
        <taxon>Metazoa</taxon>
        <taxon>Echinodermata</taxon>
        <taxon>Eleutherozoa</taxon>
        <taxon>Echinozoa</taxon>
        <taxon>Holothuroidea</taxon>
        <taxon>Aspidochirotacea</taxon>
        <taxon>Aspidochirotida</taxon>
        <taxon>Stichopodidae</taxon>
        <taxon>Apostichopus</taxon>
    </lineage>
</organism>
<accession>A0A2G8KN84</accession>
<dbReference type="InterPro" id="IPR005135">
    <property type="entry name" value="Endo/exonuclease/phosphatase"/>
</dbReference>
<protein>
    <recommendedName>
        <fullName evidence="1">Endonuclease/exonuclease/phosphatase domain-containing protein</fullName>
    </recommendedName>
</protein>
<name>A0A2G8KN84_STIJA</name>
<reference evidence="2 3" key="1">
    <citation type="journal article" date="2017" name="PLoS Biol.">
        <title>The sea cucumber genome provides insights into morphological evolution and visceral regeneration.</title>
        <authorList>
            <person name="Zhang X."/>
            <person name="Sun L."/>
            <person name="Yuan J."/>
            <person name="Sun Y."/>
            <person name="Gao Y."/>
            <person name="Zhang L."/>
            <person name="Li S."/>
            <person name="Dai H."/>
            <person name="Hamel J.F."/>
            <person name="Liu C."/>
            <person name="Yu Y."/>
            <person name="Liu S."/>
            <person name="Lin W."/>
            <person name="Guo K."/>
            <person name="Jin S."/>
            <person name="Xu P."/>
            <person name="Storey K.B."/>
            <person name="Huan P."/>
            <person name="Zhang T."/>
            <person name="Zhou Y."/>
            <person name="Zhang J."/>
            <person name="Lin C."/>
            <person name="Li X."/>
            <person name="Xing L."/>
            <person name="Huo D."/>
            <person name="Sun M."/>
            <person name="Wang L."/>
            <person name="Mercier A."/>
            <person name="Li F."/>
            <person name="Yang H."/>
            <person name="Xiang J."/>
        </authorList>
    </citation>
    <scope>NUCLEOTIDE SEQUENCE [LARGE SCALE GENOMIC DNA]</scope>
    <source>
        <strain evidence="2">Shaxun</strain>
        <tissue evidence="2">Muscle</tissue>
    </source>
</reference>
<dbReference type="Pfam" id="PF03372">
    <property type="entry name" value="Exo_endo_phos"/>
    <property type="match status" value="1"/>
</dbReference>
<keyword evidence="3" id="KW-1185">Reference proteome</keyword>
<dbReference type="SUPFAM" id="SSF56219">
    <property type="entry name" value="DNase I-like"/>
    <property type="match status" value="1"/>
</dbReference>
<dbReference type="GO" id="GO:0003824">
    <property type="term" value="F:catalytic activity"/>
    <property type="evidence" value="ECO:0007669"/>
    <property type="project" value="InterPro"/>
</dbReference>
<dbReference type="AlphaFoldDB" id="A0A2G8KN84"/>
<dbReference type="GO" id="GO:0016020">
    <property type="term" value="C:membrane"/>
    <property type="evidence" value="ECO:0007669"/>
    <property type="project" value="GOC"/>
</dbReference>
<dbReference type="InterPro" id="IPR051916">
    <property type="entry name" value="GPI-anchor_lipid_remodeler"/>
</dbReference>
<dbReference type="GO" id="GO:0006506">
    <property type="term" value="P:GPI anchor biosynthetic process"/>
    <property type="evidence" value="ECO:0007669"/>
    <property type="project" value="TreeGrafter"/>
</dbReference>
<evidence type="ECO:0000259" key="1">
    <source>
        <dbReference type="Pfam" id="PF03372"/>
    </source>
</evidence>
<dbReference type="InterPro" id="IPR036691">
    <property type="entry name" value="Endo/exonu/phosph_ase_sf"/>
</dbReference>
<evidence type="ECO:0000313" key="2">
    <source>
        <dbReference type="EMBL" id="PIK49474.1"/>
    </source>
</evidence>
<dbReference type="OrthoDB" id="387657at2759"/>